<sequence length="524" mass="58115">MMAGGGRSKAATAEAILVSREPERGLGLRGGGRRSDWVGWTEPTGLVQPNQLGRLTDCLNHLEEDYNNNEGAEIIGYEEPDLSGGIQQKYQVKLVAVKQVDLSQMVNQEQQRYVLDVSAGGKNPEEKKDDEGESSVSSGEKKEEVEELLGRLHLQEDEIEDFVWEEEADEPDFKAKWLAIASVHTSKLGFSQSALFADMRSSWNPAKEVTWRRVDANLFTIQFNCLADWNKAMHQGPWLFRDQALIIEEYDGFTNPKTVKLDRVGVWAQVHKLPDNYLQTPIIKGTCRNVGEVTEVQIKLPSGFVGSFVRIKVRLDVNKKISRFASVTRDGKKEFFQLKYEKMPLFCGCCGMIGHWHEECGTGEHEISKLEWGDFMLADGGRGRGRGRNPGRGRGGGGRDSGPWGRGTCRGSNSFANEGDLGRKFPSDMEYEGHVIHNPFIRKIIAENSARETGAAANTVVDPTTGVGVLAMVGQFEGGNNNTGNTTPQKNMNTKKVRPNGEDESPETLDNRLVAPLEGDRQAQ</sequence>
<dbReference type="InterPro" id="IPR040256">
    <property type="entry name" value="At4g02000-like"/>
</dbReference>
<name>A0AAD8WQ33_LOLMU</name>
<evidence type="ECO:0000313" key="2">
    <source>
        <dbReference type="EMBL" id="KAK1670376.1"/>
    </source>
</evidence>
<dbReference type="AlphaFoldDB" id="A0AAD8WQ33"/>
<evidence type="ECO:0008006" key="4">
    <source>
        <dbReference type="Google" id="ProtNLM"/>
    </source>
</evidence>
<feature type="region of interest" description="Disordered" evidence="1">
    <location>
        <begin position="115"/>
        <end position="142"/>
    </location>
</feature>
<keyword evidence="3" id="KW-1185">Reference proteome</keyword>
<feature type="region of interest" description="Disordered" evidence="1">
    <location>
        <begin position="381"/>
        <end position="415"/>
    </location>
</feature>
<organism evidence="2 3">
    <name type="scientific">Lolium multiflorum</name>
    <name type="common">Italian ryegrass</name>
    <name type="synonym">Lolium perenne subsp. multiflorum</name>
    <dbReference type="NCBI Taxonomy" id="4521"/>
    <lineage>
        <taxon>Eukaryota</taxon>
        <taxon>Viridiplantae</taxon>
        <taxon>Streptophyta</taxon>
        <taxon>Embryophyta</taxon>
        <taxon>Tracheophyta</taxon>
        <taxon>Spermatophyta</taxon>
        <taxon>Magnoliopsida</taxon>
        <taxon>Liliopsida</taxon>
        <taxon>Poales</taxon>
        <taxon>Poaceae</taxon>
        <taxon>BOP clade</taxon>
        <taxon>Pooideae</taxon>
        <taxon>Poodae</taxon>
        <taxon>Poeae</taxon>
        <taxon>Poeae Chloroplast Group 2 (Poeae type)</taxon>
        <taxon>Loliodinae</taxon>
        <taxon>Loliinae</taxon>
        <taxon>Lolium</taxon>
    </lineage>
</organism>
<dbReference type="EMBL" id="JAUUTY010000003">
    <property type="protein sequence ID" value="KAK1670376.1"/>
    <property type="molecule type" value="Genomic_DNA"/>
</dbReference>
<comment type="caution">
    <text evidence="2">The sequence shown here is derived from an EMBL/GenBank/DDBJ whole genome shotgun (WGS) entry which is preliminary data.</text>
</comment>
<accession>A0AAD8WQ33</accession>
<proteinExistence type="predicted"/>
<protein>
    <recommendedName>
        <fullName evidence="4">DUF4283 domain-containing protein</fullName>
    </recommendedName>
</protein>
<feature type="compositionally biased region" description="Low complexity" evidence="1">
    <location>
        <begin position="478"/>
        <end position="487"/>
    </location>
</feature>
<dbReference type="PANTHER" id="PTHR31286:SF167">
    <property type="entry name" value="OS09G0268800 PROTEIN"/>
    <property type="match status" value="1"/>
</dbReference>
<dbReference type="PANTHER" id="PTHR31286">
    <property type="entry name" value="GLYCINE-RICH CELL WALL STRUCTURAL PROTEIN 1.8-LIKE"/>
    <property type="match status" value="1"/>
</dbReference>
<evidence type="ECO:0000256" key="1">
    <source>
        <dbReference type="SAM" id="MobiDB-lite"/>
    </source>
</evidence>
<gene>
    <name evidence="2" type="ORF">QYE76_058535</name>
</gene>
<evidence type="ECO:0000313" key="3">
    <source>
        <dbReference type="Proteomes" id="UP001231189"/>
    </source>
</evidence>
<reference evidence="2" key="1">
    <citation type="submission" date="2023-07" db="EMBL/GenBank/DDBJ databases">
        <title>A chromosome-level genome assembly of Lolium multiflorum.</title>
        <authorList>
            <person name="Chen Y."/>
            <person name="Copetti D."/>
            <person name="Kolliker R."/>
            <person name="Studer B."/>
        </authorList>
    </citation>
    <scope>NUCLEOTIDE SEQUENCE</scope>
    <source>
        <strain evidence="2">02402/16</strain>
        <tissue evidence="2">Leaf</tissue>
    </source>
</reference>
<dbReference type="Proteomes" id="UP001231189">
    <property type="component" value="Unassembled WGS sequence"/>
</dbReference>
<feature type="region of interest" description="Disordered" evidence="1">
    <location>
        <begin position="478"/>
        <end position="524"/>
    </location>
</feature>